<evidence type="ECO:0000313" key="2">
    <source>
        <dbReference type="EMBL" id="TDP13189.1"/>
    </source>
</evidence>
<dbReference type="Proteomes" id="UP000295357">
    <property type="component" value="Unassembled WGS sequence"/>
</dbReference>
<accession>A0A4R6NBL5</accession>
<dbReference type="InterPro" id="IPR016181">
    <property type="entry name" value="Acyl_CoA_acyltransferase"/>
</dbReference>
<name>A0A4R6NBL5_9BURK</name>
<comment type="caution">
    <text evidence="2">The sequence shown here is derived from an EMBL/GenBank/DDBJ whole genome shotgun (WGS) entry which is preliminary data.</text>
</comment>
<dbReference type="Pfam" id="PF00583">
    <property type="entry name" value="Acetyltransf_1"/>
    <property type="match status" value="1"/>
</dbReference>
<feature type="domain" description="N-acetyltransferase" evidence="1">
    <location>
        <begin position="29"/>
        <end position="186"/>
    </location>
</feature>
<organism evidence="2 3">
    <name type="scientific">Roseateles asaccharophilus</name>
    <dbReference type="NCBI Taxonomy" id="582607"/>
    <lineage>
        <taxon>Bacteria</taxon>
        <taxon>Pseudomonadati</taxon>
        <taxon>Pseudomonadota</taxon>
        <taxon>Betaproteobacteria</taxon>
        <taxon>Burkholderiales</taxon>
        <taxon>Sphaerotilaceae</taxon>
        <taxon>Roseateles</taxon>
    </lineage>
</organism>
<dbReference type="InterPro" id="IPR000182">
    <property type="entry name" value="GNAT_dom"/>
</dbReference>
<dbReference type="EMBL" id="SNXE01000001">
    <property type="protein sequence ID" value="TDP13189.1"/>
    <property type="molecule type" value="Genomic_DNA"/>
</dbReference>
<dbReference type="GO" id="GO:0016747">
    <property type="term" value="F:acyltransferase activity, transferring groups other than amino-acyl groups"/>
    <property type="evidence" value="ECO:0007669"/>
    <property type="project" value="InterPro"/>
</dbReference>
<evidence type="ECO:0000259" key="1">
    <source>
        <dbReference type="PROSITE" id="PS51186"/>
    </source>
</evidence>
<dbReference type="AlphaFoldDB" id="A0A4R6NBL5"/>
<keyword evidence="2" id="KW-0808">Transferase</keyword>
<evidence type="ECO:0000313" key="3">
    <source>
        <dbReference type="Proteomes" id="UP000295357"/>
    </source>
</evidence>
<reference evidence="2 3" key="1">
    <citation type="submission" date="2019-03" db="EMBL/GenBank/DDBJ databases">
        <title>Genomic Encyclopedia of Type Strains, Phase IV (KMG-IV): sequencing the most valuable type-strain genomes for metagenomic binning, comparative biology and taxonomic classification.</title>
        <authorList>
            <person name="Goeker M."/>
        </authorList>
    </citation>
    <scope>NUCLEOTIDE SEQUENCE [LARGE SCALE GENOMIC DNA]</scope>
    <source>
        <strain evidence="2 3">DSM 25082</strain>
    </source>
</reference>
<dbReference type="SUPFAM" id="SSF55729">
    <property type="entry name" value="Acyl-CoA N-acyltransferases (Nat)"/>
    <property type="match status" value="1"/>
</dbReference>
<dbReference type="RefSeq" id="WP_162849402.1">
    <property type="nucleotide sequence ID" value="NZ_JAUFPJ010000001.1"/>
</dbReference>
<dbReference type="PROSITE" id="PS51186">
    <property type="entry name" value="GNAT"/>
    <property type="match status" value="1"/>
</dbReference>
<protein>
    <submittedName>
        <fullName evidence="2">RimJ/RimL family protein N-acetyltransferase</fullName>
    </submittedName>
</protein>
<proteinExistence type="predicted"/>
<dbReference type="Gene3D" id="3.40.630.30">
    <property type="match status" value="1"/>
</dbReference>
<gene>
    <name evidence="2" type="ORF">DFR39_101663</name>
</gene>
<sequence length="186" mass="20163">MRQRLLAALRHHAARLAQVWGAGGSEPAPRLRPVDAQDLGAMGRYLMDLGTERRRLRFHGGVNPSERLLSQMTRVDGRSQLALVAVVPAGEGELIVGEACCQLDRSRRCAEFAISVAQLWEGSGLARALLEALLRSAAASGMGRMACEVLADNARMITLLARTGFEPEPVAEAGVQRWQISLAEPR</sequence>
<keyword evidence="3" id="KW-1185">Reference proteome</keyword>